<name>A0ACC3C4E3_PYRYE</name>
<evidence type="ECO:0000313" key="1">
    <source>
        <dbReference type="EMBL" id="KAK1864663.1"/>
    </source>
</evidence>
<dbReference type="Proteomes" id="UP000798662">
    <property type="component" value="Chromosome 2"/>
</dbReference>
<accession>A0ACC3C4E3</accession>
<gene>
    <name evidence="1" type="ORF">I4F81_007207</name>
</gene>
<dbReference type="EMBL" id="CM020619">
    <property type="protein sequence ID" value="KAK1864663.1"/>
    <property type="molecule type" value="Genomic_DNA"/>
</dbReference>
<comment type="caution">
    <text evidence="1">The sequence shown here is derived from an EMBL/GenBank/DDBJ whole genome shotgun (WGS) entry which is preliminary data.</text>
</comment>
<reference evidence="1" key="1">
    <citation type="submission" date="2019-11" db="EMBL/GenBank/DDBJ databases">
        <title>Nori genome reveals adaptations in red seaweeds to the harsh intertidal environment.</title>
        <authorList>
            <person name="Wang D."/>
            <person name="Mao Y."/>
        </authorList>
    </citation>
    <scope>NUCLEOTIDE SEQUENCE</scope>
    <source>
        <tissue evidence="1">Gametophyte</tissue>
    </source>
</reference>
<protein>
    <submittedName>
        <fullName evidence="1">Uncharacterized protein</fullName>
    </submittedName>
</protein>
<sequence>MGGAGVLFPVTLIPLWSRAGAPVVVARLVLCRSSRLWRRPVSDAGRPHGWPARLMGGGRQPALAGESDDCVTCAGWGGRPRCGVLSRFTPPAWPGGLLGRVVTTVVLWDADAGRKRGAPGDRR</sequence>
<evidence type="ECO:0000313" key="2">
    <source>
        <dbReference type="Proteomes" id="UP000798662"/>
    </source>
</evidence>
<keyword evidence="2" id="KW-1185">Reference proteome</keyword>
<proteinExistence type="predicted"/>
<organism evidence="1 2">
    <name type="scientific">Pyropia yezoensis</name>
    <name type="common">Susabi-nori</name>
    <name type="synonym">Porphyra yezoensis</name>
    <dbReference type="NCBI Taxonomy" id="2788"/>
    <lineage>
        <taxon>Eukaryota</taxon>
        <taxon>Rhodophyta</taxon>
        <taxon>Bangiophyceae</taxon>
        <taxon>Bangiales</taxon>
        <taxon>Bangiaceae</taxon>
        <taxon>Pyropia</taxon>
    </lineage>
</organism>